<evidence type="ECO:0000313" key="3">
    <source>
        <dbReference type="Proteomes" id="UP000187203"/>
    </source>
</evidence>
<accession>A0A1R3J410</accession>
<evidence type="ECO:0000256" key="1">
    <source>
        <dbReference type="SAM" id="MobiDB-lite"/>
    </source>
</evidence>
<evidence type="ECO:0000313" key="2">
    <source>
        <dbReference type="EMBL" id="OMO89516.1"/>
    </source>
</evidence>
<sequence length="41" mass="4540">MSAEDSENSGGRSSLPSEAYVERIHPSISDKQDNNDHHTIQ</sequence>
<comment type="caution">
    <text evidence="2">The sequence shown here is derived from an EMBL/GenBank/DDBJ whole genome shotgun (WGS) entry which is preliminary data.</text>
</comment>
<protein>
    <submittedName>
        <fullName evidence="2">Uncharacterized protein</fullName>
    </submittedName>
</protein>
<dbReference type="Proteomes" id="UP000187203">
    <property type="component" value="Unassembled WGS sequence"/>
</dbReference>
<proteinExistence type="predicted"/>
<name>A0A1R3J410_9ROSI</name>
<feature type="region of interest" description="Disordered" evidence="1">
    <location>
        <begin position="1"/>
        <end position="41"/>
    </location>
</feature>
<feature type="compositionally biased region" description="Basic and acidic residues" evidence="1">
    <location>
        <begin position="20"/>
        <end position="41"/>
    </location>
</feature>
<gene>
    <name evidence="2" type="ORF">COLO4_19721</name>
</gene>
<dbReference type="EMBL" id="AWUE01016743">
    <property type="protein sequence ID" value="OMO89516.1"/>
    <property type="molecule type" value="Genomic_DNA"/>
</dbReference>
<dbReference type="AlphaFoldDB" id="A0A1R3J410"/>
<keyword evidence="3" id="KW-1185">Reference proteome</keyword>
<organism evidence="2 3">
    <name type="scientific">Corchorus olitorius</name>
    <dbReference type="NCBI Taxonomy" id="93759"/>
    <lineage>
        <taxon>Eukaryota</taxon>
        <taxon>Viridiplantae</taxon>
        <taxon>Streptophyta</taxon>
        <taxon>Embryophyta</taxon>
        <taxon>Tracheophyta</taxon>
        <taxon>Spermatophyta</taxon>
        <taxon>Magnoliopsida</taxon>
        <taxon>eudicotyledons</taxon>
        <taxon>Gunneridae</taxon>
        <taxon>Pentapetalae</taxon>
        <taxon>rosids</taxon>
        <taxon>malvids</taxon>
        <taxon>Malvales</taxon>
        <taxon>Malvaceae</taxon>
        <taxon>Grewioideae</taxon>
        <taxon>Apeibeae</taxon>
        <taxon>Corchorus</taxon>
    </lineage>
</organism>
<reference evidence="3" key="1">
    <citation type="submission" date="2013-09" db="EMBL/GenBank/DDBJ databases">
        <title>Corchorus olitorius genome sequencing.</title>
        <authorList>
            <person name="Alam M."/>
            <person name="Haque M.S."/>
            <person name="Islam M.S."/>
            <person name="Emdad E.M."/>
            <person name="Islam M.M."/>
            <person name="Ahmed B."/>
            <person name="Halim A."/>
            <person name="Hossen Q.M.M."/>
            <person name="Hossain M.Z."/>
            <person name="Ahmed R."/>
            <person name="Khan M.M."/>
            <person name="Islam R."/>
            <person name="Rashid M.M."/>
            <person name="Khan S.A."/>
            <person name="Rahman M.S."/>
            <person name="Alam M."/>
            <person name="Yahiya A.S."/>
            <person name="Khan M.S."/>
            <person name="Azam M.S."/>
            <person name="Haque T."/>
            <person name="Lashkar M.Z.H."/>
            <person name="Akhand A.I."/>
            <person name="Morshed G."/>
            <person name="Roy S."/>
            <person name="Uddin K.S."/>
            <person name="Rabeya T."/>
            <person name="Hossain A.S."/>
            <person name="Chowdhury A."/>
            <person name="Snigdha A.R."/>
            <person name="Mortoza M.S."/>
            <person name="Matin S.A."/>
            <person name="Hoque S.M.E."/>
            <person name="Islam M.K."/>
            <person name="Roy D.K."/>
            <person name="Haider R."/>
            <person name="Moosa M.M."/>
            <person name="Elias S.M."/>
            <person name="Hasan A.M."/>
            <person name="Jahan S."/>
            <person name="Shafiuddin M."/>
            <person name="Mahmood N."/>
            <person name="Shommy N.S."/>
        </authorList>
    </citation>
    <scope>NUCLEOTIDE SEQUENCE [LARGE SCALE GENOMIC DNA]</scope>
    <source>
        <strain evidence="3">cv. O-4</strain>
    </source>
</reference>